<comment type="caution">
    <text evidence="1">The sequence shown here is derived from an EMBL/GenBank/DDBJ whole genome shotgun (WGS) entry which is preliminary data.</text>
</comment>
<feature type="non-terminal residue" evidence="1">
    <location>
        <position position="1"/>
    </location>
</feature>
<name>A0ABN8QPR0_9CNID</name>
<keyword evidence="2" id="KW-1185">Reference proteome</keyword>
<reference evidence="1 2" key="1">
    <citation type="submission" date="2022-05" db="EMBL/GenBank/DDBJ databases">
        <authorList>
            <consortium name="Genoscope - CEA"/>
            <person name="William W."/>
        </authorList>
    </citation>
    <scope>NUCLEOTIDE SEQUENCE [LARGE SCALE GENOMIC DNA]</scope>
</reference>
<protein>
    <submittedName>
        <fullName evidence="1">Uncharacterized protein</fullName>
    </submittedName>
</protein>
<dbReference type="Proteomes" id="UP001159427">
    <property type="component" value="Unassembled WGS sequence"/>
</dbReference>
<organism evidence="1 2">
    <name type="scientific">Porites evermanni</name>
    <dbReference type="NCBI Taxonomy" id="104178"/>
    <lineage>
        <taxon>Eukaryota</taxon>
        <taxon>Metazoa</taxon>
        <taxon>Cnidaria</taxon>
        <taxon>Anthozoa</taxon>
        <taxon>Hexacorallia</taxon>
        <taxon>Scleractinia</taxon>
        <taxon>Fungiina</taxon>
        <taxon>Poritidae</taxon>
        <taxon>Porites</taxon>
    </lineage>
</organism>
<evidence type="ECO:0000313" key="2">
    <source>
        <dbReference type="Proteomes" id="UP001159427"/>
    </source>
</evidence>
<gene>
    <name evidence="1" type="ORF">PEVE_00005490</name>
</gene>
<sequence length="113" mass="12767">IVKTYLPEVHCYGNDTQAYISFSPDLKSDPFSAIKSMENYILDIRLWMLNDYLLLNDDKTEFLVIGTPQQLGKINIMSILMGNSDIHPVPTSKNLRHLCVAPAASLQKPRQGM</sequence>
<proteinExistence type="predicted"/>
<evidence type="ECO:0000313" key="1">
    <source>
        <dbReference type="EMBL" id="CAH3165899.1"/>
    </source>
</evidence>
<accession>A0ABN8QPR0</accession>
<dbReference type="EMBL" id="CALNXI010001349">
    <property type="protein sequence ID" value="CAH3165899.1"/>
    <property type="molecule type" value="Genomic_DNA"/>
</dbReference>